<dbReference type="InParanoid" id="K2SRT3"/>
<sequence>MNACLLTLLSYWKDTVPVAHLSLPLIFEDTTMETSPADLSRQLRRYRHRVWSEELETGWDLFQEVLDRAQRASDFLYDASAEPWDIELGCSDCNSFNVLSIDNALSALWAAIHTYRRINTEDPVGLGAFRHEGGFVQS</sequence>
<accession>K2SRT3</accession>
<dbReference type="AlphaFoldDB" id="K2SRT3"/>
<gene>
    <name evidence="1" type="ORF">MPH_03263</name>
</gene>
<proteinExistence type="predicted"/>
<dbReference type="EMBL" id="AHHD01000163">
    <property type="protein sequence ID" value="EKG19400.1"/>
    <property type="molecule type" value="Genomic_DNA"/>
</dbReference>
<comment type="caution">
    <text evidence="1">The sequence shown here is derived from an EMBL/GenBank/DDBJ whole genome shotgun (WGS) entry which is preliminary data.</text>
</comment>
<reference evidence="1 2" key="1">
    <citation type="journal article" date="2012" name="BMC Genomics">
        <title>Tools to kill: Genome of one of the most destructive plant pathogenic fungi Macrophomina phaseolina.</title>
        <authorList>
            <person name="Islam M.S."/>
            <person name="Haque M.S."/>
            <person name="Islam M.M."/>
            <person name="Emdad E.M."/>
            <person name="Halim A."/>
            <person name="Hossen Q.M.M."/>
            <person name="Hossain M.Z."/>
            <person name="Ahmed B."/>
            <person name="Rahim S."/>
            <person name="Rahman M.S."/>
            <person name="Alam M.M."/>
            <person name="Hou S."/>
            <person name="Wan X."/>
            <person name="Saito J.A."/>
            <person name="Alam M."/>
        </authorList>
    </citation>
    <scope>NUCLEOTIDE SEQUENCE [LARGE SCALE GENOMIC DNA]</scope>
    <source>
        <strain evidence="1 2">MS6</strain>
    </source>
</reference>
<name>K2SRT3_MACPH</name>
<evidence type="ECO:0000313" key="1">
    <source>
        <dbReference type="EMBL" id="EKG19400.1"/>
    </source>
</evidence>
<dbReference type="HOGENOM" id="CLU_1855632_0_0_1"/>
<organism evidence="1 2">
    <name type="scientific">Macrophomina phaseolina (strain MS6)</name>
    <name type="common">Charcoal rot fungus</name>
    <dbReference type="NCBI Taxonomy" id="1126212"/>
    <lineage>
        <taxon>Eukaryota</taxon>
        <taxon>Fungi</taxon>
        <taxon>Dikarya</taxon>
        <taxon>Ascomycota</taxon>
        <taxon>Pezizomycotina</taxon>
        <taxon>Dothideomycetes</taxon>
        <taxon>Dothideomycetes incertae sedis</taxon>
        <taxon>Botryosphaeriales</taxon>
        <taxon>Botryosphaeriaceae</taxon>
        <taxon>Macrophomina</taxon>
    </lineage>
</organism>
<dbReference type="VEuPathDB" id="FungiDB:MPH_03263"/>
<dbReference type="Proteomes" id="UP000007129">
    <property type="component" value="Unassembled WGS sequence"/>
</dbReference>
<protein>
    <submittedName>
        <fullName evidence="1">Uncharacterized protein</fullName>
    </submittedName>
</protein>
<evidence type="ECO:0000313" key="2">
    <source>
        <dbReference type="Proteomes" id="UP000007129"/>
    </source>
</evidence>